<organism evidence="2 3">
    <name type="scientific">Protopolystoma xenopodis</name>
    <dbReference type="NCBI Taxonomy" id="117903"/>
    <lineage>
        <taxon>Eukaryota</taxon>
        <taxon>Metazoa</taxon>
        <taxon>Spiralia</taxon>
        <taxon>Lophotrochozoa</taxon>
        <taxon>Platyhelminthes</taxon>
        <taxon>Monogenea</taxon>
        <taxon>Polyopisthocotylea</taxon>
        <taxon>Polystomatidea</taxon>
        <taxon>Polystomatidae</taxon>
        <taxon>Protopolystoma</taxon>
    </lineage>
</organism>
<dbReference type="PROSITE" id="PS51257">
    <property type="entry name" value="PROKAR_LIPOPROTEIN"/>
    <property type="match status" value="1"/>
</dbReference>
<proteinExistence type="predicted"/>
<reference evidence="2" key="1">
    <citation type="submission" date="2018-11" db="EMBL/GenBank/DDBJ databases">
        <authorList>
            <consortium name="Pathogen Informatics"/>
        </authorList>
    </citation>
    <scope>NUCLEOTIDE SEQUENCE</scope>
</reference>
<evidence type="ECO:0000313" key="2">
    <source>
        <dbReference type="EMBL" id="VEL28895.1"/>
    </source>
</evidence>
<comment type="caution">
    <text evidence="2">The sequence shown here is derived from an EMBL/GenBank/DDBJ whole genome shotgun (WGS) entry which is preliminary data.</text>
</comment>
<sequence>MATSYRFSQMSIVFVVISCALFGCPAAWPSSRQPQSYADLSELSSSSFTTSSTLSLEPLRNVELCRRECDAIKTKWPNNDSEKYNPFISIRCD</sequence>
<feature type="chain" id="PRO_5019086339" evidence="1">
    <location>
        <begin position="27"/>
        <end position="93"/>
    </location>
</feature>
<dbReference type="EMBL" id="CAAALY010098555">
    <property type="protein sequence ID" value="VEL28895.1"/>
    <property type="molecule type" value="Genomic_DNA"/>
</dbReference>
<feature type="signal peptide" evidence="1">
    <location>
        <begin position="1"/>
        <end position="26"/>
    </location>
</feature>
<dbReference type="AlphaFoldDB" id="A0A448X5W9"/>
<evidence type="ECO:0000313" key="3">
    <source>
        <dbReference type="Proteomes" id="UP000784294"/>
    </source>
</evidence>
<keyword evidence="3" id="KW-1185">Reference proteome</keyword>
<accession>A0A448X5W9</accession>
<dbReference type="Proteomes" id="UP000784294">
    <property type="component" value="Unassembled WGS sequence"/>
</dbReference>
<gene>
    <name evidence="2" type="ORF">PXEA_LOCUS22335</name>
</gene>
<name>A0A448X5W9_9PLAT</name>
<protein>
    <submittedName>
        <fullName evidence="2">Uncharacterized protein</fullName>
    </submittedName>
</protein>
<evidence type="ECO:0000256" key="1">
    <source>
        <dbReference type="SAM" id="SignalP"/>
    </source>
</evidence>
<keyword evidence="1" id="KW-0732">Signal</keyword>